<dbReference type="GeneID" id="17286396"/>
<dbReference type="InterPro" id="IPR012340">
    <property type="entry name" value="NA-bd_OB-fold"/>
</dbReference>
<reference evidence="19" key="1">
    <citation type="journal article" date="2013" name="Nature">
        <title>Pan genome of the phytoplankton Emiliania underpins its global distribution.</title>
        <authorList>
            <person name="Read B.A."/>
            <person name="Kegel J."/>
            <person name="Klute M.J."/>
            <person name="Kuo A."/>
            <person name="Lefebvre S.C."/>
            <person name="Maumus F."/>
            <person name="Mayer C."/>
            <person name="Miller J."/>
            <person name="Monier A."/>
            <person name="Salamov A."/>
            <person name="Young J."/>
            <person name="Aguilar M."/>
            <person name="Claverie J.M."/>
            <person name="Frickenhaus S."/>
            <person name="Gonzalez K."/>
            <person name="Herman E.K."/>
            <person name="Lin Y.C."/>
            <person name="Napier J."/>
            <person name="Ogata H."/>
            <person name="Sarno A.F."/>
            <person name="Shmutz J."/>
            <person name="Schroeder D."/>
            <person name="de Vargas C."/>
            <person name="Verret F."/>
            <person name="von Dassow P."/>
            <person name="Valentin K."/>
            <person name="Van de Peer Y."/>
            <person name="Wheeler G."/>
            <person name="Dacks J.B."/>
            <person name="Delwiche C.F."/>
            <person name="Dyhrman S.T."/>
            <person name="Glockner G."/>
            <person name="John U."/>
            <person name="Richards T."/>
            <person name="Worden A.Z."/>
            <person name="Zhang X."/>
            <person name="Grigoriev I.V."/>
            <person name="Allen A.E."/>
            <person name="Bidle K."/>
            <person name="Borodovsky M."/>
            <person name="Bowler C."/>
            <person name="Brownlee C."/>
            <person name="Cock J.M."/>
            <person name="Elias M."/>
            <person name="Gladyshev V.N."/>
            <person name="Groth M."/>
            <person name="Guda C."/>
            <person name="Hadaegh A."/>
            <person name="Iglesias-Rodriguez M.D."/>
            <person name="Jenkins J."/>
            <person name="Jones B.M."/>
            <person name="Lawson T."/>
            <person name="Leese F."/>
            <person name="Lindquist E."/>
            <person name="Lobanov A."/>
            <person name="Lomsadze A."/>
            <person name="Malik S.B."/>
            <person name="Marsh M.E."/>
            <person name="Mackinder L."/>
            <person name="Mock T."/>
            <person name="Mueller-Roeber B."/>
            <person name="Pagarete A."/>
            <person name="Parker M."/>
            <person name="Probert I."/>
            <person name="Quesneville H."/>
            <person name="Raines C."/>
            <person name="Rensing S.A."/>
            <person name="Riano-Pachon D.M."/>
            <person name="Richier S."/>
            <person name="Rokitta S."/>
            <person name="Shiraiwa Y."/>
            <person name="Soanes D.M."/>
            <person name="van der Giezen M."/>
            <person name="Wahlund T.M."/>
            <person name="Williams B."/>
            <person name="Wilson W."/>
            <person name="Wolfe G."/>
            <person name="Wurch L.L."/>
        </authorList>
    </citation>
    <scope>NUCLEOTIDE SEQUENCE</scope>
</reference>
<dbReference type="PANTHER" id="PTHR11630:SF44">
    <property type="entry name" value="DNA REPLICATION LICENSING FACTOR MCM2"/>
    <property type="match status" value="1"/>
</dbReference>
<protein>
    <recommendedName>
        <fullName evidence="4">DNA replication licensing factor MCM2</fullName>
        <ecNumber evidence="3">3.6.4.12</ecNumber>
    </recommendedName>
</protein>
<dbReference type="InterPro" id="IPR008045">
    <property type="entry name" value="MCM2"/>
</dbReference>
<keyword evidence="8" id="KW-0863">Zinc-finger</keyword>
<dbReference type="InterPro" id="IPR027417">
    <property type="entry name" value="P-loop_NTPase"/>
</dbReference>
<keyword evidence="14" id="KW-0539">Nucleus</keyword>
<keyword evidence="12" id="KW-0067">ATP-binding</keyword>
<dbReference type="GO" id="GO:0000727">
    <property type="term" value="P:double-strand break repair via break-induced replication"/>
    <property type="evidence" value="ECO:0007669"/>
    <property type="project" value="TreeGrafter"/>
</dbReference>
<evidence type="ECO:0000256" key="7">
    <source>
        <dbReference type="ARBA" id="ARBA00022741"/>
    </source>
</evidence>
<evidence type="ECO:0000256" key="4">
    <source>
        <dbReference type="ARBA" id="ARBA00018925"/>
    </source>
</evidence>
<evidence type="ECO:0000256" key="15">
    <source>
        <dbReference type="ARBA" id="ARBA00023306"/>
    </source>
</evidence>
<dbReference type="Gene3D" id="2.20.28.10">
    <property type="match status" value="1"/>
</dbReference>
<dbReference type="GO" id="GO:0016787">
    <property type="term" value="F:hydrolase activity"/>
    <property type="evidence" value="ECO:0007669"/>
    <property type="project" value="UniProtKB-KW"/>
</dbReference>
<dbReference type="AlphaFoldDB" id="A0A0D3KZE2"/>
<dbReference type="FunFam" id="3.40.50.300:FF:000138">
    <property type="entry name" value="DNA helicase"/>
    <property type="match status" value="1"/>
</dbReference>
<dbReference type="SUPFAM" id="SSF50249">
    <property type="entry name" value="Nucleic acid-binding proteins"/>
    <property type="match status" value="1"/>
</dbReference>
<dbReference type="InterPro" id="IPR041562">
    <property type="entry name" value="MCM_lid"/>
</dbReference>
<comment type="similarity">
    <text evidence="2">Belongs to the MCM family.</text>
</comment>
<dbReference type="PANTHER" id="PTHR11630">
    <property type="entry name" value="DNA REPLICATION LICENSING FACTOR MCM FAMILY MEMBER"/>
    <property type="match status" value="1"/>
</dbReference>
<evidence type="ECO:0000256" key="11">
    <source>
        <dbReference type="ARBA" id="ARBA00022833"/>
    </source>
</evidence>
<dbReference type="HOGENOM" id="CLU_000995_0_1_1"/>
<feature type="compositionally biased region" description="Basic and acidic residues" evidence="16">
    <location>
        <begin position="92"/>
        <end position="121"/>
    </location>
</feature>
<evidence type="ECO:0000256" key="3">
    <source>
        <dbReference type="ARBA" id="ARBA00012551"/>
    </source>
</evidence>
<evidence type="ECO:0000256" key="10">
    <source>
        <dbReference type="ARBA" id="ARBA00022806"/>
    </source>
</evidence>
<evidence type="ECO:0000256" key="16">
    <source>
        <dbReference type="SAM" id="MobiDB-lite"/>
    </source>
</evidence>
<dbReference type="Pfam" id="PF14551">
    <property type="entry name" value="MCM_N"/>
    <property type="match status" value="1"/>
</dbReference>
<dbReference type="EC" id="3.6.4.12" evidence="3"/>
<dbReference type="GO" id="GO:1902975">
    <property type="term" value="P:mitotic DNA replication initiation"/>
    <property type="evidence" value="ECO:0007669"/>
    <property type="project" value="TreeGrafter"/>
</dbReference>
<dbReference type="Pfam" id="PF00493">
    <property type="entry name" value="MCM"/>
    <property type="match status" value="1"/>
</dbReference>
<dbReference type="PRINTS" id="PR01657">
    <property type="entry name" value="MCMFAMILY"/>
</dbReference>
<organism evidence="18 19">
    <name type="scientific">Emiliania huxleyi (strain CCMP1516)</name>
    <dbReference type="NCBI Taxonomy" id="280463"/>
    <lineage>
        <taxon>Eukaryota</taxon>
        <taxon>Haptista</taxon>
        <taxon>Haptophyta</taxon>
        <taxon>Prymnesiophyceae</taxon>
        <taxon>Isochrysidales</taxon>
        <taxon>Noelaerhabdaceae</taxon>
        <taxon>Emiliania</taxon>
    </lineage>
</organism>
<dbReference type="RefSeq" id="XP_005793556.1">
    <property type="nucleotide sequence ID" value="XM_005793499.1"/>
</dbReference>
<accession>A0A0D3KZE2</accession>
<evidence type="ECO:0000256" key="1">
    <source>
        <dbReference type="ARBA" id="ARBA00004123"/>
    </source>
</evidence>
<keyword evidence="9" id="KW-0378">Hydrolase</keyword>
<keyword evidence="11" id="KW-0862">Zinc</keyword>
<dbReference type="Pfam" id="PF12619">
    <property type="entry name" value="MCM2_N"/>
    <property type="match status" value="1"/>
</dbReference>
<keyword evidence="7" id="KW-0547">Nucleotide-binding</keyword>
<dbReference type="Proteomes" id="UP000013827">
    <property type="component" value="Unassembled WGS sequence"/>
</dbReference>
<evidence type="ECO:0000256" key="2">
    <source>
        <dbReference type="ARBA" id="ARBA00008010"/>
    </source>
</evidence>
<dbReference type="GO" id="GO:0042555">
    <property type="term" value="C:MCM complex"/>
    <property type="evidence" value="ECO:0007669"/>
    <property type="project" value="InterPro"/>
</dbReference>
<feature type="compositionally biased region" description="Basic residues" evidence="16">
    <location>
        <begin position="1"/>
        <end position="10"/>
    </location>
</feature>
<dbReference type="InterPro" id="IPR033762">
    <property type="entry name" value="MCM_OB"/>
</dbReference>
<dbReference type="GO" id="GO:0003697">
    <property type="term" value="F:single-stranded DNA binding"/>
    <property type="evidence" value="ECO:0007669"/>
    <property type="project" value="TreeGrafter"/>
</dbReference>
<evidence type="ECO:0000256" key="12">
    <source>
        <dbReference type="ARBA" id="ARBA00022840"/>
    </source>
</evidence>
<proteinExistence type="inferred from homology"/>
<dbReference type="Pfam" id="PF17207">
    <property type="entry name" value="MCM_OB"/>
    <property type="match status" value="1"/>
</dbReference>
<dbReference type="GO" id="GO:0043138">
    <property type="term" value="F:3'-5' DNA helicase activity"/>
    <property type="evidence" value="ECO:0007669"/>
    <property type="project" value="TreeGrafter"/>
</dbReference>
<dbReference type="SMART" id="SM00350">
    <property type="entry name" value="MCM"/>
    <property type="match status" value="1"/>
</dbReference>
<dbReference type="KEGG" id="ehx:EMIHUDRAFT_62542"/>
<dbReference type="Gene3D" id="3.30.1640.10">
    <property type="entry name" value="mini-chromosome maintenance (MCM) complex, chain A, domain 1"/>
    <property type="match status" value="1"/>
</dbReference>
<evidence type="ECO:0000256" key="14">
    <source>
        <dbReference type="ARBA" id="ARBA00023242"/>
    </source>
</evidence>
<dbReference type="Gene3D" id="2.40.50.140">
    <property type="entry name" value="Nucleic acid-binding proteins"/>
    <property type="match status" value="1"/>
</dbReference>
<dbReference type="OMA" id="KFARYTH"/>
<keyword evidence="5" id="KW-0235">DNA replication</keyword>
<comment type="subcellular location">
    <subcellularLocation>
        <location evidence="1">Nucleus</location>
    </subcellularLocation>
</comment>
<dbReference type="EnsemblProtists" id="EOD41127">
    <property type="protein sequence ID" value="EOD41127"/>
    <property type="gene ID" value="EMIHUDRAFT_62542"/>
</dbReference>
<dbReference type="SUPFAM" id="SSF52540">
    <property type="entry name" value="P-loop containing nucleoside triphosphate hydrolases"/>
    <property type="match status" value="1"/>
</dbReference>
<dbReference type="InterPro" id="IPR031327">
    <property type="entry name" value="MCM"/>
</dbReference>
<dbReference type="Gene3D" id="3.40.50.300">
    <property type="entry name" value="P-loop containing nucleotide triphosphate hydrolases"/>
    <property type="match status" value="1"/>
</dbReference>
<name>A0A0D3KZE2_EMIH1</name>
<dbReference type="GO" id="GO:0005634">
    <property type="term" value="C:nucleus"/>
    <property type="evidence" value="ECO:0007669"/>
    <property type="project" value="UniProtKB-SubCell"/>
</dbReference>
<feature type="region of interest" description="Disordered" evidence="16">
    <location>
        <begin position="1"/>
        <end position="159"/>
    </location>
</feature>
<evidence type="ECO:0000259" key="17">
    <source>
        <dbReference type="PROSITE" id="PS50051"/>
    </source>
</evidence>
<dbReference type="PROSITE" id="PS50051">
    <property type="entry name" value="MCM_2"/>
    <property type="match status" value="1"/>
</dbReference>
<feature type="compositionally biased region" description="Acidic residues" evidence="16">
    <location>
        <begin position="59"/>
        <end position="71"/>
    </location>
</feature>
<feature type="compositionally biased region" description="Low complexity" evidence="16">
    <location>
        <begin position="15"/>
        <end position="30"/>
    </location>
</feature>
<reference evidence="18" key="2">
    <citation type="submission" date="2024-10" db="UniProtKB">
        <authorList>
            <consortium name="EnsemblProtists"/>
        </authorList>
    </citation>
    <scope>IDENTIFICATION</scope>
</reference>
<dbReference type="PROSITE" id="PS00847">
    <property type="entry name" value="MCM_1"/>
    <property type="match status" value="1"/>
</dbReference>
<keyword evidence="6" id="KW-0479">Metal-binding</keyword>
<evidence type="ECO:0000256" key="13">
    <source>
        <dbReference type="ARBA" id="ARBA00023125"/>
    </source>
</evidence>
<dbReference type="PaxDb" id="2903-EOD41127"/>
<dbReference type="eggNOG" id="KOG0477">
    <property type="taxonomic scope" value="Eukaryota"/>
</dbReference>
<evidence type="ECO:0000256" key="5">
    <source>
        <dbReference type="ARBA" id="ARBA00022705"/>
    </source>
</evidence>
<dbReference type="STRING" id="2903.R1E153"/>
<evidence type="ECO:0000256" key="6">
    <source>
        <dbReference type="ARBA" id="ARBA00022723"/>
    </source>
</evidence>
<evidence type="ECO:0000256" key="8">
    <source>
        <dbReference type="ARBA" id="ARBA00022771"/>
    </source>
</evidence>
<dbReference type="Pfam" id="PF17855">
    <property type="entry name" value="MCM_lid"/>
    <property type="match status" value="1"/>
</dbReference>
<dbReference type="InterPro" id="IPR001208">
    <property type="entry name" value="MCM_dom"/>
</dbReference>
<dbReference type="InterPro" id="IPR018525">
    <property type="entry name" value="MCM_CS"/>
</dbReference>
<evidence type="ECO:0000313" key="19">
    <source>
        <dbReference type="Proteomes" id="UP000013827"/>
    </source>
</evidence>
<keyword evidence="10" id="KW-0347">Helicase</keyword>
<evidence type="ECO:0000313" key="18">
    <source>
        <dbReference type="EnsemblProtists" id="EOD41127"/>
    </source>
</evidence>
<keyword evidence="15" id="KW-0131">Cell cycle</keyword>
<dbReference type="GO" id="GO:0008270">
    <property type="term" value="F:zinc ion binding"/>
    <property type="evidence" value="ECO:0007669"/>
    <property type="project" value="UniProtKB-KW"/>
</dbReference>
<evidence type="ECO:0000256" key="9">
    <source>
        <dbReference type="ARBA" id="ARBA00022801"/>
    </source>
</evidence>
<dbReference type="GO" id="GO:0005524">
    <property type="term" value="F:ATP binding"/>
    <property type="evidence" value="ECO:0007669"/>
    <property type="project" value="UniProtKB-KW"/>
</dbReference>
<keyword evidence="13" id="KW-0238">DNA-binding</keyword>
<keyword evidence="19" id="KW-1185">Reference proteome</keyword>
<sequence length="815" mass="89619">MAPKRTRSGRGRGGPSASPSGSASGAEGSPLPAEEGAASQGTPQPEQPAQSAPPRPDPLAEEEEDGEELIGDDMHADYRPMGALDEYEEDGIDHAEYGGIDARARAAAEAELEAREARETTSRLPAALLDEDDEEGESRPRRRRREEPEQGAEAADTVDQIIDDEESGINLEEYSNKTLAEWIRTPAVGEEVKRRFKRFLTQFDRKSASGEGGGSSKYATLVRQMCSANRESLDVSYLDLSREVPILAIWVADAPKEMFELLDTAAMDVVRIMYPDYPDTCPRIHVRVTDLPIQDSIRELRLIHMGCLVKVSGVVTRRSSVFPQLKVCRYNCTNCGYVLGPFSVSGPEPKMSGHVCPSCQAKGPYVLNTEQTVYCNYQKVTLQESPGSVPAGRLPRHKEDLIDTVRPGEEVEVTGVYNTSFDSEMNRKTGFPVFSTSVEANHVQRKDEADRNSLTEDEEREIQRLAKDPQIRQKILRSVAPSIHGHSNIKMAIALSMFGGQCKDVSSKHRIRGDINVLLLGDPGTAKSQFLKYVEKTAPRAIYTTGQGATAVGLTASVHKEPVTREWTLEGGALVLADKGVCLIDEFDKMNDADRTSIHEAMEQQSISISKAGIIATLQARCAVIAAANPLKGTYDPSLSFTENVDLTDPILSRFDCICVVKDTDERLAEFVVGSHRRLHPRAEELGTAGAMQAAAAKDAIDQTLLRKYIMYARQKVRPVLQDIDQGKITQVYTELRREAAGGGLTIAVRHIESIIRMAEASARMHLRNAVNNDDVNLAISVLLRSVIDSQKYALKNAMEAKFKKYMVASTDTNQ</sequence>
<feature type="domain" description="MCM C-terminal AAA(+) ATPase" evidence="17">
    <location>
        <begin position="471"/>
        <end position="677"/>
    </location>
</feature>
<dbReference type="GO" id="GO:0017116">
    <property type="term" value="F:single-stranded DNA helicase activity"/>
    <property type="evidence" value="ECO:0007669"/>
    <property type="project" value="TreeGrafter"/>
</dbReference>
<dbReference type="PRINTS" id="PR01658">
    <property type="entry name" value="MCMPROTEIN2"/>
</dbReference>
<dbReference type="InterPro" id="IPR027925">
    <property type="entry name" value="MCM_N"/>
</dbReference>